<protein>
    <submittedName>
        <fullName evidence="1">Uncharacterized protein</fullName>
    </submittedName>
</protein>
<evidence type="ECO:0000313" key="1">
    <source>
        <dbReference type="EMBL" id="CAI6345299.1"/>
    </source>
</evidence>
<dbReference type="EMBL" id="CARXXK010000001">
    <property type="protein sequence ID" value="CAI6345299.1"/>
    <property type="molecule type" value="Genomic_DNA"/>
</dbReference>
<dbReference type="AlphaFoldDB" id="A0AAV0VM62"/>
<sequence length="83" mass="9205">MTRYTIGASWETAVYGTYSTVLACDTPPKSCTRLPLSRLYDNTWQLLRSFSTSMTDCRAVDAGKTIPQKGVSMLGYLAEEKKA</sequence>
<dbReference type="Proteomes" id="UP001160148">
    <property type="component" value="Unassembled WGS sequence"/>
</dbReference>
<proteinExistence type="predicted"/>
<evidence type="ECO:0000313" key="2">
    <source>
        <dbReference type="Proteomes" id="UP001160148"/>
    </source>
</evidence>
<organism evidence="1 2">
    <name type="scientific">Macrosiphum euphorbiae</name>
    <name type="common">potato aphid</name>
    <dbReference type="NCBI Taxonomy" id="13131"/>
    <lineage>
        <taxon>Eukaryota</taxon>
        <taxon>Metazoa</taxon>
        <taxon>Ecdysozoa</taxon>
        <taxon>Arthropoda</taxon>
        <taxon>Hexapoda</taxon>
        <taxon>Insecta</taxon>
        <taxon>Pterygota</taxon>
        <taxon>Neoptera</taxon>
        <taxon>Paraneoptera</taxon>
        <taxon>Hemiptera</taxon>
        <taxon>Sternorrhyncha</taxon>
        <taxon>Aphidomorpha</taxon>
        <taxon>Aphidoidea</taxon>
        <taxon>Aphididae</taxon>
        <taxon>Macrosiphini</taxon>
        <taxon>Macrosiphum</taxon>
    </lineage>
</organism>
<reference evidence="1 2" key="1">
    <citation type="submission" date="2023-01" db="EMBL/GenBank/DDBJ databases">
        <authorList>
            <person name="Whitehead M."/>
        </authorList>
    </citation>
    <scope>NUCLEOTIDE SEQUENCE [LARGE SCALE GENOMIC DNA]</scope>
</reference>
<name>A0AAV0VM62_9HEMI</name>
<accession>A0AAV0VM62</accession>
<gene>
    <name evidence="1" type="ORF">MEUPH1_LOCUS2331</name>
</gene>
<comment type="caution">
    <text evidence="1">The sequence shown here is derived from an EMBL/GenBank/DDBJ whole genome shotgun (WGS) entry which is preliminary data.</text>
</comment>
<keyword evidence="2" id="KW-1185">Reference proteome</keyword>
<dbReference type="PROSITE" id="PS51257">
    <property type="entry name" value="PROKAR_LIPOPROTEIN"/>
    <property type="match status" value="1"/>
</dbReference>